<reference evidence="2 3" key="1">
    <citation type="submission" date="2024-08" db="EMBL/GenBank/DDBJ databases">
        <title>Clostridium lapicellarii sp. nov., and Clostridium renhuaiense sp. nov., two species isolated from the mud in a fermentation cellar used for producing sauce-flavour Chinese liquors.</title>
        <authorList>
            <person name="Yang F."/>
            <person name="Wang H."/>
            <person name="Chen L.Q."/>
            <person name="Zhou N."/>
            <person name="Lu J.J."/>
            <person name="Pu X.X."/>
            <person name="Wan B."/>
            <person name="Wang L."/>
            <person name="Liu S.J."/>
        </authorList>
    </citation>
    <scope>NUCLEOTIDE SEQUENCE [LARGE SCALE GENOMIC DNA]</scope>
    <source>
        <strain evidence="2 3">MT-113</strain>
    </source>
</reference>
<dbReference type="EMBL" id="JBGFFE010000044">
    <property type="protein sequence ID" value="MEY8765043.1"/>
    <property type="molecule type" value="Genomic_DNA"/>
</dbReference>
<feature type="transmembrane region" description="Helical" evidence="1">
    <location>
        <begin position="15"/>
        <end position="38"/>
    </location>
</feature>
<dbReference type="Proteomes" id="UP001565220">
    <property type="component" value="Unassembled WGS sequence"/>
</dbReference>
<proteinExistence type="predicted"/>
<gene>
    <name evidence="2" type="ORF">AB8S09_15595</name>
</gene>
<keyword evidence="1" id="KW-0812">Transmembrane</keyword>
<evidence type="ECO:0000313" key="2">
    <source>
        <dbReference type="EMBL" id="MEY8765043.1"/>
    </source>
</evidence>
<sequence>MKNYKNKTNNLKFKILFVPIIIIFITILVISSVSIGIARSKVMSQMKNDSIMLSSQMSSRVANDLDSEKTLNESIETRIITLSNFIKDNNDKVNDDYLTVLAREFQVDEINVSDPSGKVIYSNLPASLGHVYGKKESAYNVLNGGKNVLMEAIRKSNERNSYYKYGAVKNSDGGIIQIGVL</sequence>
<keyword evidence="1" id="KW-0472">Membrane</keyword>
<evidence type="ECO:0000313" key="3">
    <source>
        <dbReference type="Proteomes" id="UP001565220"/>
    </source>
</evidence>
<accession>A0ABV4E1N3</accession>
<keyword evidence="3" id="KW-1185">Reference proteome</keyword>
<feature type="non-terminal residue" evidence="2">
    <location>
        <position position="181"/>
    </location>
</feature>
<evidence type="ECO:0000256" key="1">
    <source>
        <dbReference type="SAM" id="Phobius"/>
    </source>
</evidence>
<protein>
    <submittedName>
        <fullName evidence="2">Methyl-accepting chemotaxis protein</fullName>
    </submittedName>
</protein>
<comment type="caution">
    <text evidence="2">The sequence shown here is derived from an EMBL/GenBank/DDBJ whole genome shotgun (WGS) entry which is preliminary data.</text>
</comment>
<name>A0ABV4E1N3_9CLOT</name>
<keyword evidence="1" id="KW-1133">Transmembrane helix</keyword>
<organism evidence="2 3">
    <name type="scientific">Clostridium lapidicellarium</name>
    <dbReference type="NCBI Taxonomy" id="3240931"/>
    <lineage>
        <taxon>Bacteria</taxon>
        <taxon>Bacillati</taxon>
        <taxon>Bacillota</taxon>
        <taxon>Clostridia</taxon>
        <taxon>Eubacteriales</taxon>
        <taxon>Clostridiaceae</taxon>
        <taxon>Clostridium</taxon>
    </lineage>
</organism>